<evidence type="ECO:0000259" key="1">
    <source>
        <dbReference type="Pfam" id="PF08398"/>
    </source>
</evidence>
<dbReference type="GO" id="GO:0005198">
    <property type="term" value="F:structural molecule activity"/>
    <property type="evidence" value="ECO:0007669"/>
    <property type="project" value="InterPro"/>
</dbReference>
<dbReference type="InterPro" id="IPR036444">
    <property type="entry name" value="PLipase_A2_dom_sf"/>
</dbReference>
<dbReference type="Pfam" id="PF08398">
    <property type="entry name" value="Phospholip_A2_4"/>
    <property type="match status" value="1"/>
</dbReference>
<proteinExistence type="predicted"/>
<name>A0A0V8HGA7_9BACI</name>
<dbReference type="GO" id="GO:0050482">
    <property type="term" value="P:arachidonate secretion"/>
    <property type="evidence" value="ECO:0007669"/>
    <property type="project" value="InterPro"/>
</dbReference>
<organism evidence="2 3">
    <name type="scientific">[Bacillus] enclensis</name>
    <dbReference type="NCBI Taxonomy" id="1402860"/>
    <lineage>
        <taxon>Bacteria</taxon>
        <taxon>Bacillati</taxon>
        <taxon>Bacillota</taxon>
        <taxon>Bacilli</taxon>
        <taxon>Bacillales</taxon>
        <taxon>Bacillaceae</taxon>
        <taxon>Rossellomorea</taxon>
    </lineage>
</organism>
<dbReference type="RefSeq" id="WP_058299004.1">
    <property type="nucleotide sequence ID" value="NZ_JADZLX010000008.1"/>
</dbReference>
<protein>
    <recommendedName>
        <fullName evidence="1">Phospholipase A2-like domain-containing protein</fullName>
    </recommendedName>
</protein>
<evidence type="ECO:0000313" key="2">
    <source>
        <dbReference type="EMBL" id="SCC17992.1"/>
    </source>
</evidence>
<reference evidence="3" key="1">
    <citation type="submission" date="2016-08" db="EMBL/GenBank/DDBJ databases">
        <authorList>
            <person name="Varghese N."/>
            <person name="Submissions Spin"/>
        </authorList>
    </citation>
    <scope>NUCLEOTIDE SEQUENCE [LARGE SCALE GENOMIC DNA]</scope>
    <source>
        <strain evidence="3">SGD-1123</strain>
    </source>
</reference>
<dbReference type="Proteomes" id="UP000181997">
    <property type="component" value="Unassembled WGS sequence"/>
</dbReference>
<gene>
    <name evidence="2" type="ORF">GA0061094_2939</name>
</gene>
<feature type="domain" description="Phospholipase A2-like" evidence="1">
    <location>
        <begin position="7"/>
        <end position="46"/>
    </location>
</feature>
<sequence length="102" mass="11853">MGRRGERGYCVPGYKWCGPGCSGPGQPVNEIDSICMEHDLCYEKYGPACHCDREFLSRLKPRVNMDSREGRDAFIFYHYMKFQSSVKCGQERRGCNRGMRWI</sequence>
<keyword evidence="3" id="KW-1185">Reference proteome</keyword>
<dbReference type="Gene3D" id="1.20.90.10">
    <property type="entry name" value="Phospholipase A2 domain"/>
    <property type="match status" value="1"/>
</dbReference>
<dbReference type="SUPFAM" id="SSF48619">
    <property type="entry name" value="Phospholipase A2, PLA2"/>
    <property type="match status" value="1"/>
</dbReference>
<dbReference type="InterPro" id="IPR013607">
    <property type="entry name" value="Phospholipase_A2-like"/>
</dbReference>
<dbReference type="GO" id="GO:0004623">
    <property type="term" value="F:phospholipase A2 activity"/>
    <property type="evidence" value="ECO:0007669"/>
    <property type="project" value="InterPro"/>
</dbReference>
<accession>A0A0V8HGA7</accession>
<dbReference type="GO" id="GO:0006644">
    <property type="term" value="P:phospholipid metabolic process"/>
    <property type="evidence" value="ECO:0007669"/>
    <property type="project" value="InterPro"/>
</dbReference>
<evidence type="ECO:0000313" key="3">
    <source>
        <dbReference type="Proteomes" id="UP000181997"/>
    </source>
</evidence>
<dbReference type="EMBL" id="FMAU01000003">
    <property type="protein sequence ID" value="SCC17992.1"/>
    <property type="molecule type" value="Genomic_DNA"/>
</dbReference>
<dbReference type="AlphaFoldDB" id="A0A0V8HGA7"/>